<comment type="caution">
    <text evidence="1">The sequence shown here is derived from an EMBL/GenBank/DDBJ whole genome shotgun (WGS) entry which is preliminary data.</text>
</comment>
<dbReference type="EMBL" id="SSBS01000003">
    <property type="protein sequence ID" value="THF32270.1"/>
    <property type="molecule type" value="Genomic_DNA"/>
</dbReference>
<dbReference type="SUPFAM" id="SSF52309">
    <property type="entry name" value="N-(deoxy)ribosyltransferase-like"/>
    <property type="match status" value="1"/>
</dbReference>
<protein>
    <recommendedName>
        <fullName evidence="3">Nucleoside 2-deoxyribosyltransferase</fullName>
    </recommendedName>
</protein>
<organism evidence="1 2">
    <name type="scientific">Pseudomonas atacamensis</name>
    <dbReference type="NCBI Taxonomy" id="2565368"/>
    <lineage>
        <taxon>Bacteria</taxon>
        <taxon>Pseudomonadati</taxon>
        <taxon>Pseudomonadota</taxon>
        <taxon>Gammaproteobacteria</taxon>
        <taxon>Pseudomonadales</taxon>
        <taxon>Pseudomonadaceae</taxon>
        <taxon>Pseudomonas</taxon>
    </lineage>
</organism>
<gene>
    <name evidence="1" type="ORF">E5170_11455</name>
</gene>
<evidence type="ECO:0008006" key="3">
    <source>
        <dbReference type="Google" id="ProtNLM"/>
    </source>
</evidence>
<dbReference type="Proteomes" id="UP000310574">
    <property type="component" value="Unassembled WGS sequence"/>
</dbReference>
<proteinExistence type="predicted"/>
<evidence type="ECO:0000313" key="1">
    <source>
        <dbReference type="EMBL" id="THF32270.1"/>
    </source>
</evidence>
<accession>A0AAQ2DD82</accession>
<reference evidence="1 2" key="1">
    <citation type="submission" date="2019-04" db="EMBL/GenBank/DDBJ databases">
        <title>Draft genome sequence of Pseudomonas sp. M7D1 isolated from rhizosphere of plant the flowery desert.</title>
        <authorList>
            <person name="Poblete-Morales M."/>
            <person name="Plaza N."/>
            <person name="Corsini G."/>
            <person name="Silva E."/>
        </authorList>
    </citation>
    <scope>NUCLEOTIDE SEQUENCE [LARGE SCALE GENOMIC DNA]</scope>
    <source>
        <strain evidence="1 2">M7D1</strain>
    </source>
</reference>
<name>A0AAQ2DD82_9PSED</name>
<dbReference type="Gene3D" id="3.40.50.450">
    <property type="match status" value="1"/>
</dbReference>
<dbReference type="AlphaFoldDB" id="A0AAQ2DD82"/>
<sequence>MCTSALTQQTKNGSNRMAQKPVVWYAAGRIERDRNRFGLVECSLLGFEQEAWSTIPKVVEETAEGVTFAYSGPWTVGCDHGCAHVPGEQNPWASSKSAGAFGTGTHGAAENNCSSNTGAADAGSVVFERSMAGIAKADAVFVWLEDAECYGTLLEVGYAFAMKKPIYLAHAPCVFPNGEMWFAFKAAQKTMQSPNARDAFLAAIKYVDGLSQD</sequence>
<evidence type="ECO:0000313" key="2">
    <source>
        <dbReference type="Proteomes" id="UP000310574"/>
    </source>
</evidence>